<gene>
    <name evidence="2" type="primary">TTPAL_2</name>
    <name evidence="2" type="ORF">Bhyg_02347</name>
</gene>
<dbReference type="Gene3D" id="1.20.5.1200">
    <property type="entry name" value="Alpha-tocopherol transfer"/>
    <property type="match status" value="1"/>
</dbReference>
<organism evidence="2 3">
    <name type="scientific">Pseudolycoriella hygida</name>
    <dbReference type="NCBI Taxonomy" id="35572"/>
    <lineage>
        <taxon>Eukaryota</taxon>
        <taxon>Metazoa</taxon>
        <taxon>Ecdysozoa</taxon>
        <taxon>Arthropoda</taxon>
        <taxon>Hexapoda</taxon>
        <taxon>Insecta</taxon>
        <taxon>Pterygota</taxon>
        <taxon>Neoptera</taxon>
        <taxon>Endopterygota</taxon>
        <taxon>Diptera</taxon>
        <taxon>Nematocera</taxon>
        <taxon>Sciaroidea</taxon>
        <taxon>Sciaridae</taxon>
        <taxon>Pseudolycoriella</taxon>
    </lineage>
</organism>
<dbReference type="InterPro" id="IPR011074">
    <property type="entry name" value="CRAL/TRIO_N_dom"/>
</dbReference>
<dbReference type="Proteomes" id="UP001151699">
    <property type="component" value="Chromosome A"/>
</dbReference>
<dbReference type="InterPro" id="IPR036273">
    <property type="entry name" value="CRAL/TRIO_N_dom_sf"/>
</dbReference>
<dbReference type="SUPFAM" id="SSF46938">
    <property type="entry name" value="CRAL/TRIO N-terminal domain"/>
    <property type="match status" value="1"/>
</dbReference>
<dbReference type="Pfam" id="PF00650">
    <property type="entry name" value="CRAL_TRIO"/>
    <property type="match status" value="1"/>
</dbReference>
<dbReference type="GO" id="GO:1902936">
    <property type="term" value="F:phosphatidylinositol bisphosphate binding"/>
    <property type="evidence" value="ECO:0007669"/>
    <property type="project" value="TreeGrafter"/>
</dbReference>
<evidence type="ECO:0000313" key="2">
    <source>
        <dbReference type="EMBL" id="KAJ6647127.1"/>
    </source>
</evidence>
<feature type="domain" description="CRAL-TRIO" evidence="1">
    <location>
        <begin position="161"/>
        <end position="256"/>
    </location>
</feature>
<dbReference type="SMART" id="SM01100">
    <property type="entry name" value="CRAL_TRIO_N"/>
    <property type="match status" value="1"/>
</dbReference>
<dbReference type="GO" id="GO:0016020">
    <property type="term" value="C:membrane"/>
    <property type="evidence" value="ECO:0007669"/>
    <property type="project" value="TreeGrafter"/>
</dbReference>
<dbReference type="PRINTS" id="PR00180">
    <property type="entry name" value="CRETINALDHBP"/>
</dbReference>
<dbReference type="Gene3D" id="1.10.8.20">
    <property type="entry name" value="N-terminal domain of phosphatidylinositol transfer protein sec14p"/>
    <property type="match status" value="1"/>
</dbReference>
<dbReference type="InterPro" id="IPR001251">
    <property type="entry name" value="CRAL-TRIO_dom"/>
</dbReference>
<dbReference type="SUPFAM" id="SSF52087">
    <property type="entry name" value="CRAL/TRIO domain"/>
    <property type="match status" value="1"/>
</dbReference>
<dbReference type="PANTHER" id="PTHR10174">
    <property type="entry name" value="ALPHA-TOCOPHEROL TRANSFER PROTEIN-RELATED"/>
    <property type="match status" value="1"/>
</dbReference>
<dbReference type="InterPro" id="IPR036865">
    <property type="entry name" value="CRAL-TRIO_dom_sf"/>
</dbReference>
<keyword evidence="3" id="KW-1185">Reference proteome</keyword>
<accession>A0A9Q0NBV9</accession>
<comment type="caution">
    <text evidence="2">The sequence shown here is derived from an EMBL/GenBank/DDBJ whole genome shotgun (WGS) entry which is preliminary data.</text>
</comment>
<evidence type="ECO:0000259" key="1">
    <source>
        <dbReference type="PROSITE" id="PS50191"/>
    </source>
</evidence>
<dbReference type="PROSITE" id="PS50191">
    <property type="entry name" value="CRAL_TRIO"/>
    <property type="match status" value="1"/>
</dbReference>
<sequence>MINVRPLSKALAIKASKELNEVPARIPEDIETLREWLLTQKHLKTPLDDQFLITFLRGCKYSIQKAKEKIDLFFTVREEIPELIRNRDPLEKRMSALIKLGCTLTVPNPPGDGGPQIQLIRPGLYNTSEYAVAELFKLNSILCDVMMLEDDNFVISGAIGIMDFTNVTKEHFNRLDAICLKKIAKLNQEAQPSKYLAFHYIHISSQFEEIFNMFKGFMSEENRRRLYVHKNIETLYKYVPKRLLPTEYGGDAGPIQNMIDIFETKVISCRDKLLRWDSYGVDESLRVDKSRSLIEIEKRNIYNI</sequence>
<dbReference type="AlphaFoldDB" id="A0A9Q0NBV9"/>
<proteinExistence type="predicted"/>
<reference evidence="2" key="1">
    <citation type="submission" date="2022-07" db="EMBL/GenBank/DDBJ databases">
        <authorList>
            <person name="Trinca V."/>
            <person name="Uliana J.V.C."/>
            <person name="Torres T.T."/>
            <person name="Ward R.J."/>
            <person name="Monesi N."/>
        </authorList>
    </citation>
    <scope>NUCLEOTIDE SEQUENCE</scope>
    <source>
        <strain evidence="2">HSMRA1968</strain>
        <tissue evidence="2">Whole embryos</tissue>
    </source>
</reference>
<dbReference type="CDD" id="cd00170">
    <property type="entry name" value="SEC14"/>
    <property type="match status" value="1"/>
</dbReference>
<protein>
    <submittedName>
        <fullName evidence="2">Alpha-tocopherol transfer protein-like</fullName>
    </submittedName>
</protein>
<dbReference type="OrthoDB" id="7776705at2759"/>
<dbReference type="Gene3D" id="3.40.525.10">
    <property type="entry name" value="CRAL-TRIO lipid binding domain"/>
    <property type="match status" value="1"/>
</dbReference>
<name>A0A9Q0NBV9_9DIPT</name>
<dbReference type="EMBL" id="WJQU01000001">
    <property type="protein sequence ID" value="KAJ6647127.1"/>
    <property type="molecule type" value="Genomic_DNA"/>
</dbReference>
<dbReference type="PANTHER" id="PTHR10174:SF216">
    <property type="entry name" value="CRAL-TRIO DOMAIN-CONTAINING PROTEIN-RELATED"/>
    <property type="match status" value="1"/>
</dbReference>
<evidence type="ECO:0000313" key="3">
    <source>
        <dbReference type="Proteomes" id="UP001151699"/>
    </source>
</evidence>